<evidence type="ECO:0000313" key="3">
    <source>
        <dbReference type="Proteomes" id="UP000578000"/>
    </source>
</evidence>
<evidence type="ECO:0000259" key="1">
    <source>
        <dbReference type="Pfam" id="PF00561"/>
    </source>
</evidence>
<evidence type="ECO:0000313" key="2">
    <source>
        <dbReference type="EMBL" id="MBB6458654.1"/>
    </source>
</evidence>
<gene>
    <name evidence="2" type="ORF">HNR55_003267</name>
</gene>
<dbReference type="Proteomes" id="UP000578000">
    <property type="component" value="Unassembled WGS sequence"/>
</dbReference>
<dbReference type="AlphaFoldDB" id="A0A841QKA6"/>
<accession>A0A841QKA6</accession>
<dbReference type="SUPFAM" id="SSF53474">
    <property type="entry name" value="alpha/beta-Hydrolases"/>
    <property type="match status" value="1"/>
</dbReference>
<dbReference type="InterPro" id="IPR000073">
    <property type="entry name" value="AB_hydrolase_1"/>
</dbReference>
<dbReference type="PRINTS" id="PR00111">
    <property type="entry name" value="ABHYDROLASE"/>
</dbReference>
<keyword evidence="3" id="KW-1185">Reference proteome</keyword>
<proteinExistence type="predicted"/>
<organism evidence="2 3">
    <name type="scientific">Acetobacter lovaniensis</name>
    <dbReference type="NCBI Taxonomy" id="104100"/>
    <lineage>
        <taxon>Bacteria</taxon>
        <taxon>Pseudomonadati</taxon>
        <taxon>Pseudomonadota</taxon>
        <taxon>Alphaproteobacteria</taxon>
        <taxon>Acetobacterales</taxon>
        <taxon>Acetobacteraceae</taxon>
        <taxon>Acetobacter</taxon>
    </lineage>
</organism>
<sequence length="273" mass="28636">MSSRTCTTPRADGPEDVLSWIEAGDQDAPALVLLHGIGSDALLWQKQIDAFAPHRHVLAWNAPGYAGSTPLPDNAQPGNPDVWATRLVEGLDALGISRCVLVGHSLGALTATRFAITHPERVSTLVLSSPARGYGQKAGETLLPAMQARIDDINHLGPAGMAARRAPRTLASGASPAMLADAVAAMGRVSVAGYRDAVHLLACGNLTADLAHWNGPLHLIGAKEDVIIPLQKVCELSAVFPQTKLHVIEGAGHASYLQAPEQFRAALTNAIST</sequence>
<dbReference type="Gene3D" id="3.40.50.1820">
    <property type="entry name" value="alpha/beta hydrolase"/>
    <property type="match status" value="1"/>
</dbReference>
<dbReference type="PANTHER" id="PTHR43798:SF33">
    <property type="entry name" value="HYDROLASE, PUTATIVE (AFU_ORTHOLOGUE AFUA_2G14860)-RELATED"/>
    <property type="match status" value="1"/>
</dbReference>
<dbReference type="InterPro" id="IPR029058">
    <property type="entry name" value="AB_hydrolase_fold"/>
</dbReference>
<dbReference type="EMBL" id="JACHIE010000026">
    <property type="protein sequence ID" value="MBB6458654.1"/>
    <property type="molecule type" value="Genomic_DNA"/>
</dbReference>
<dbReference type="PANTHER" id="PTHR43798">
    <property type="entry name" value="MONOACYLGLYCEROL LIPASE"/>
    <property type="match status" value="1"/>
</dbReference>
<name>A0A841QKA6_9PROT</name>
<comment type="caution">
    <text evidence="2">The sequence shown here is derived from an EMBL/GenBank/DDBJ whole genome shotgun (WGS) entry which is preliminary data.</text>
</comment>
<dbReference type="GO" id="GO:0016020">
    <property type="term" value="C:membrane"/>
    <property type="evidence" value="ECO:0007669"/>
    <property type="project" value="TreeGrafter"/>
</dbReference>
<dbReference type="InterPro" id="IPR050266">
    <property type="entry name" value="AB_hydrolase_sf"/>
</dbReference>
<dbReference type="RefSeq" id="WP_166117000.1">
    <property type="nucleotide sequence ID" value="NZ_BAABDB010000015.1"/>
</dbReference>
<protein>
    <submittedName>
        <fullName evidence="2">Pimeloyl-ACP methyl ester carboxylesterase</fullName>
    </submittedName>
</protein>
<feature type="domain" description="AB hydrolase-1" evidence="1">
    <location>
        <begin position="29"/>
        <end position="260"/>
    </location>
</feature>
<dbReference type="Pfam" id="PF00561">
    <property type="entry name" value="Abhydrolase_1"/>
    <property type="match status" value="1"/>
</dbReference>
<reference evidence="2 3" key="1">
    <citation type="submission" date="2020-08" db="EMBL/GenBank/DDBJ databases">
        <title>Genomic Encyclopedia of Type Strains, Phase IV (KMG-IV): sequencing the most valuable type-strain genomes for metagenomic binning, comparative biology and taxonomic classification.</title>
        <authorList>
            <person name="Goeker M."/>
        </authorList>
    </citation>
    <scope>NUCLEOTIDE SEQUENCE [LARGE SCALE GENOMIC DNA]</scope>
    <source>
        <strain evidence="2 3">DSM 4491</strain>
    </source>
</reference>